<protein>
    <submittedName>
        <fullName evidence="2">AIDA autotransporter-like protein ShdA</fullName>
    </submittedName>
</protein>
<evidence type="ECO:0000313" key="2">
    <source>
        <dbReference type="EMBL" id="SQI42885.1"/>
    </source>
</evidence>
<dbReference type="InterPro" id="IPR011050">
    <property type="entry name" value="Pectin_lyase_fold/virulence"/>
</dbReference>
<accession>A0A2X4XSA3</accession>
<dbReference type="InterPro" id="IPR012332">
    <property type="entry name" value="Autotransporter_pectin_lyase_C"/>
</dbReference>
<dbReference type="AlphaFoldDB" id="A0A2X4XSA3"/>
<dbReference type="KEGG" id="lri:NCTC12151_02776"/>
<keyword evidence="3" id="KW-1185">Reference proteome</keyword>
<dbReference type="InterPro" id="IPR013425">
    <property type="entry name" value="Autotrns_rpt"/>
</dbReference>
<name>A0A2X4XSA3_9GAMM</name>
<keyword evidence="1" id="KW-0732">Signal</keyword>
<dbReference type="SUPFAM" id="SSF51126">
    <property type="entry name" value="Pectin lyase-like"/>
    <property type="match status" value="1"/>
</dbReference>
<evidence type="ECO:0000256" key="1">
    <source>
        <dbReference type="ARBA" id="ARBA00022729"/>
    </source>
</evidence>
<dbReference type="RefSeq" id="WP_111741165.1">
    <property type="nucleotide sequence ID" value="NZ_LR698987.1"/>
</dbReference>
<proteinExistence type="predicted"/>
<dbReference type="NCBIfam" id="TIGR02601">
    <property type="entry name" value="autotrns_rpt"/>
    <property type="match status" value="1"/>
</dbReference>
<dbReference type="OrthoDB" id="5927866at2"/>
<gene>
    <name evidence="2" type="ORF">NCTC12151_02776</name>
</gene>
<dbReference type="Pfam" id="PF12951">
    <property type="entry name" value="PATR"/>
    <property type="match status" value="2"/>
</dbReference>
<dbReference type="Proteomes" id="UP000249005">
    <property type="component" value="Chromosome 1"/>
</dbReference>
<evidence type="ECO:0000313" key="3">
    <source>
        <dbReference type="Proteomes" id="UP000249005"/>
    </source>
</evidence>
<dbReference type="EMBL" id="LS483470">
    <property type="protein sequence ID" value="SQI42885.1"/>
    <property type="molecule type" value="Genomic_DNA"/>
</dbReference>
<sequence>MKGYYCVNASASREQTSTNYKRVVLGIGMSAVGLLGSLAQAETTIPSSSSAVVLQALAPGESDFILPNGSAIQSASGNGIEADGSQNWILNVQGNITAAVDGIRLTSALDGGAYITNSGRIQGVSGVGVEMLNGGTLVNQAAGVIMGNTGVSFSSGTYTLYNAGRIEGIDAGISVSTASASHFTNQYGGTIVGDVGVRMLSDGHTLTNLGAIEGTSGTAIDIHGDNNILILDEGTSLVGSVQSSGVGNALLLKGAGILNSNISGFSSLTMSGQTWALLGDIAMVQGSSPSLSIEDGKLILAGNLNANGGTTEIASGAELQIGNGGTRGDLQQSHVHLDGILSVFRSDGALDLSNTLTGNGILLFKGTGVSGQSYYSFSNNNNQFTGNIVLGNNVRLRIASSNPTPLSHIVVENNSTLWFGSAAKFSSPLFIKGQGWDDPGFGRLGALRLDSNAEVSGPVTLLDDARVTAVFSDYKGSISGAIGDGGHGYSLEKTGDGTITLTGINTYSGGTLINAGTLAIGRSESLGSDSGDVTLNHANATLSLLNAFSLNHNVVMGSQGGTITTASDNTLTGTLSGSGTFTKEGTGSLSLAATGSSVQNVNVSAGELALSQSGMFTALGNYTTASGAVTHLSDSASLRVNGVFTQQADSTLNLALGSADPLISVGSASLSGALNVTGLGRMCQTAPAR</sequence>
<organism evidence="2 3">
    <name type="scientific">Leminorella richardii</name>
    <dbReference type="NCBI Taxonomy" id="158841"/>
    <lineage>
        <taxon>Bacteria</taxon>
        <taxon>Pseudomonadati</taxon>
        <taxon>Pseudomonadota</taxon>
        <taxon>Gammaproteobacteria</taxon>
        <taxon>Enterobacterales</taxon>
        <taxon>Budviciaceae</taxon>
        <taxon>Leminorella</taxon>
    </lineage>
</organism>
<reference evidence="2 3" key="1">
    <citation type="submission" date="2018-06" db="EMBL/GenBank/DDBJ databases">
        <authorList>
            <consortium name="Pathogen Informatics"/>
            <person name="Doyle S."/>
        </authorList>
    </citation>
    <scope>NUCLEOTIDE SEQUENCE [LARGE SCALE GENOMIC DNA]</scope>
    <source>
        <strain evidence="2 3">NCTC12151</strain>
    </source>
</reference>
<dbReference type="Gene3D" id="2.160.20.20">
    <property type="match status" value="1"/>
</dbReference>